<evidence type="ECO:0000256" key="9">
    <source>
        <dbReference type="ARBA" id="ARBA00023170"/>
    </source>
</evidence>
<dbReference type="InterPro" id="IPR037066">
    <property type="entry name" value="Plug_dom_sf"/>
</dbReference>
<keyword evidence="8 11" id="KW-0472">Membrane</keyword>
<dbReference type="InterPro" id="IPR012910">
    <property type="entry name" value="Plug_dom"/>
</dbReference>
<evidence type="ECO:0000256" key="3">
    <source>
        <dbReference type="ARBA" id="ARBA00022448"/>
    </source>
</evidence>
<dbReference type="PROSITE" id="PS52016">
    <property type="entry name" value="TONB_DEPENDENT_REC_3"/>
    <property type="match status" value="1"/>
</dbReference>
<evidence type="ECO:0000256" key="6">
    <source>
        <dbReference type="ARBA" id="ARBA00022729"/>
    </source>
</evidence>
<dbReference type="InterPro" id="IPR036942">
    <property type="entry name" value="Beta-barrel_TonB_sf"/>
</dbReference>
<evidence type="ECO:0000256" key="10">
    <source>
        <dbReference type="ARBA" id="ARBA00023237"/>
    </source>
</evidence>
<evidence type="ECO:0000256" key="1">
    <source>
        <dbReference type="ARBA" id="ARBA00004571"/>
    </source>
</evidence>
<keyword evidence="10 11" id="KW-0998">Cell outer membrane</keyword>
<dbReference type="InterPro" id="IPR011276">
    <property type="entry name" value="TonB_haem/Hb_rcpt"/>
</dbReference>
<dbReference type="PANTHER" id="PTHR30069:SF29">
    <property type="entry name" value="HEMOGLOBIN AND HEMOGLOBIN-HAPTOGLOBIN-BINDING PROTEIN 1-RELATED"/>
    <property type="match status" value="1"/>
</dbReference>
<comment type="similarity">
    <text evidence="2">Belongs to the TonB-dependent receptor family. Hemoglobin/haptoglobin binding protein subfamily.</text>
</comment>
<gene>
    <name evidence="17" type="ORF">ACFQBM_01690</name>
</gene>
<protein>
    <submittedName>
        <fullName evidence="17">TonB-dependent hemoglobin/transferrin/lactoferrin family receptor</fullName>
    </submittedName>
</protein>
<dbReference type="Gene3D" id="2.40.170.20">
    <property type="entry name" value="TonB-dependent receptor, beta-barrel domain"/>
    <property type="match status" value="1"/>
</dbReference>
<keyword evidence="9 17" id="KW-0675">Receptor</keyword>
<evidence type="ECO:0000313" key="18">
    <source>
        <dbReference type="Proteomes" id="UP001596425"/>
    </source>
</evidence>
<dbReference type="RefSeq" id="WP_226865418.1">
    <property type="nucleotide sequence ID" value="NZ_JACZFR010000059.1"/>
</dbReference>
<evidence type="ECO:0000256" key="4">
    <source>
        <dbReference type="ARBA" id="ARBA00022452"/>
    </source>
</evidence>
<keyword evidence="18" id="KW-1185">Reference proteome</keyword>
<dbReference type="NCBIfam" id="TIGR01785">
    <property type="entry name" value="TonB-hemin"/>
    <property type="match status" value="1"/>
</dbReference>
<dbReference type="InterPro" id="IPR010917">
    <property type="entry name" value="TonB_rcpt_CS"/>
</dbReference>
<keyword evidence="6 14" id="KW-0732">Signal</keyword>
<feature type="domain" description="TonB-dependent receptor-like beta-barrel" evidence="15">
    <location>
        <begin position="257"/>
        <end position="691"/>
    </location>
</feature>
<dbReference type="NCBIfam" id="TIGR01786">
    <property type="entry name" value="TonB-hemlactrns"/>
    <property type="match status" value="1"/>
</dbReference>
<dbReference type="InterPro" id="IPR010949">
    <property type="entry name" value="TonB_Hb/transfer/lactofer_rcpt"/>
</dbReference>
<feature type="short sequence motif" description="TonB C-terminal box" evidence="12">
    <location>
        <begin position="712"/>
        <end position="729"/>
    </location>
</feature>
<dbReference type="PANTHER" id="PTHR30069">
    <property type="entry name" value="TONB-DEPENDENT OUTER MEMBRANE RECEPTOR"/>
    <property type="match status" value="1"/>
</dbReference>
<evidence type="ECO:0000256" key="5">
    <source>
        <dbReference type="ARBA" id="ARBA00022692"/>
    </source>
</evidence>
<keyword evidence="5 11" id="KW-0812">Transmembrane</keyword>
<evidence type="ECO:0000256" key="7">
    <source>
        <dbReference type="ARBA" id="ARBA00023077"/>
    </source>
</evidence>
<dbReference type="Proteomes" id="UP001596425">
    <property type="component" value="Unassembled WGS sequence"/>
</dbReference>
<evidence type="ECO:0000256" key="2">
    <source>
        <dbReference type="ARBA" id="ARBA00008143"/>
    </source>
</evidence>
<evidence type="ECO:0000259" key="16">
    <source>
        <dbReference type="Pfam" id="PF07715"/>
    </source>
</evidence>
<proteinExistence type="inferred from homology"/>
<dbReference type="Gene3D" id="2.170.130.10">
    <property type="entry name" value="TonB-dependent receptor, plug domain"/>
    <property type="match status" value="1"/>
</dbReference>
<dbReference type="Pfam" id="PF07715">
    <property type="entry name" value="Plug"/>
    <property type="match status" value="1"/>
</dbReference>
<evidence type="ECO:0000313" key="17">
    <source>
        <dbReference type="EMBL" id="MFC6631971.1"/>
    </source>
</evidence>
<keyword evidence="3 11" id="KW-0813">Transport</keyword>
<evidence type="ECO:0000256" key="11">
    <source>
        <dbReference type="PROSITE-ProRule" id="PRU01360"/>
    </source>
</evidence>
<dbReference type="InterPro" id="IPR039426">
    <property type="entry name" value="TonB-dep_rcpt-like"/>
</dbReference>
<dbReference type="Pfam" id="PF00593">
    <property type="entry name" value="TonB_dep_Rec_b-barrel"/>
    <property type="match status" value="1"/>
</dbReference>
<comment type="caution">
    <text evidence="17">The sequence shown here is derived from an EMBL/GenBank/DDBJ whole genome shotgun (WGS) entry which is preliminary data.</text>
</comment>
<sequence length="729" mass="80462">MKRHPLAAALLGLLSAPNLYAEDGTTKAADDLELIVVSGRAEKPLKDVAGSVSVVTGDEIEKLQINDMNQLFRYQPGVEVTGRAGGAQNILVRGMGGDRVLIVKDGMRMNEGYGANGLNDVVGRGMIETDTLKQVEVAKGAASSLYGSDALAGIIVFTTKDASDFLADGEQFGGAIKSGYDGITSQAHLSPTLAFRAGSFEQLLHLSYRDGEEEQNFEESQDPFDIESDSLLYKAKYNLGGEDFISFSADHWNQDSLGNAADGLLYYFRGLADFGYNIVDENSTSEKQTRAYQLRYHSETATPLYDQLNVSLYQNKTEQTDEQYGQLDINAPMFGVMELRDMWETGVYSQKTQGLLSNAFKTLNDTHTLGYGFDLETTESSRSVRQYRERVQTGSANTDVILDESTEKFPQNDVTRTGVFVNDEMTFAGGDLTVTPGLRYDWYEMDPNGALKSDGTAFASIEESNVSFNLGTLYRINQRLTAFAQYGQGFKVPAYDLAYLEHYLQPTSAYAYEVVPADDLSPETSDTFELGLRGHVGDFAFSTAIFHTSYDDFLETQLIDSEVFFNTDGSFSHVYEKYQYQNIESVTIKGMEISANWYLNPSFELFTNASYQRGENDTSGEYLRSVSPLSGVVGAAYSGEQLSTQLMLRWADRMDRVNEGETEVAGFGAVDWVLGYQALEQLSFNLAVNNLLDKEYVPYVNVAGRDAGSDLSVSSAAGRTFSASVKYEF</sequence>
<comment type="subcellular location">
    <subcellularLocation>
        <location evidence="1 11">Cell outer membrane</location>
        <topology evidence="1 11">Multi-pass membrane protein</topology>
    </subcellularLocation>
</comment>
<name>A0ABW1YGS8_9GAMM</name>
<evidence type="ECO:0000256" key="12">
    <source>
        <dbReference type="PROSITE-ProRule" id="PRU10144"/>
    </source>
</evidence>
<evidence type="ECO:0000259" key="15">
    <source>
        <dbReference type="Pfam" id="PF00593"/>
    </source>
</evidence>
<feature type="chain" id="PRO_5047382839" evidence="14">
    <location>
        <begin position="22"/>
        <end position="729"/>
    </location>
</feature>
<dbReference type="CDD" id="cd01347">
    <property type="entry name" value="ligand_gated_channel"/>
    <property type="match status" value="1"/>
</dbReference>
<feature type="signal peptide" evidence="14">
    <location>
        <begin position="1"/>
        <end position="21"/>
    </location>
</feature>
<dbReference type="SUPFAM" id="SSF56935">
    <property type="entry name" value="Porins"/>
    <property type="match status" value="1"/>
</dbReference>
<feature type="domain" description="TonB-dependent receptor plug" evidence="16">
    <location>
        <begin position="45"/>
        <end position="154"/>
    </location>
</feature>
<evidence type="ECO:0000256" key="13">
    <source>
        <dbReference type="RuleBase" id="RU003357"/>
    </source>
</evidence>
<keyword evidence="4 11" id="KW-1134">Transmembrane beta strand</keyword>
<accession>A0ABW1YGS8</accession>
<dbReference type="EMBL" id="JBHSVR010000001">
    <property type="protein sequence ID" value="MFC6631971.1"/>
    <property type="molecule type" value="Genomic_DNA"/>
</dbReference>
<evidence type="ECO:0000256" key="8">
    <source>
        <dbReference type="ARBA" id="ARBA00023136"/>
    </source>
</evidence>
<reference evidence="18" key="1">
    <citation type="journal article" date="2019" name="Int. J. Syst. Evol. Microbiol.">
        <title>The Global Catalogue of Microorganisms (GCM) 10K type strain sequencing project: providing services to taxonomists for standard genome sequencing and annotation.</title>
        <authorList>
            <consortium name="The Broad Institute Genomics Platform"/>
            <consortium name="The Broad Institute Genome Sequencing Center for Infectious Disease"/>
            <person name="Wu L."/>
            <person name="Ma J."/>
        </authorList>
    </citation>
    <scope>NUCLEOTIDE SEQUENCE [LARGE SCALE GENOMIC DNA]</scope>
    <source>
        <strain evidence="18">CGMCC 1.13718</strain>
    </source>
</reference>
<dbReference type="PROSITE" id="PS01156">
    <property type="entry name" value="TONB_DEPENDENT_REC_2"/>
    <property type="match status" value="1"/>
</dbReference>
<evidence type="ECO:0000256" key="14">
    <source>
        <dbReference type="SAM" id="SignalP"/>
    </source>
</evidence>
<dbReference type="InterPro" id="IPR000531">
    <property type="entry name" value="Beta-barrel_TonB"/>
</dbReference>
<organism evidence="17 18">
    <name type="scientific">Microbulbifer taiwanensis</name>
    <dbReference type="NCBI Taxonomy" id="986746"/>
    <lineage>
        <taxon>Bacteria</taxon>
        <taxon>Pseudomonadati</taxon>
        <taxon>Pseudomonadota</taxon>
        <taxon>Gammaproteobacteria</taxon>
        <taxon>Cellvibrionales</taxon>
        <taxon>Microbulbiferaceae</taxon>
        <taxon>Microbulbifer</taxon>
    </lineage>
</organism>
<keyword evidence="7 13" id="KW-0798">TonB box</keyword>